<keyword evidence="2" id="KW-0805">Transcription regulation</keyword>
<keyword evidence="9" id="KW-1185">Reference proteome</keyword>
<dbReference type="InterPro" id="IPR007627">
    <property type="entry name" value="RNA_pol_sigma70_r2"/>
</dbReference>
<dbReference type="CDD" id="cd06171">
    <property type="entry name" value="Sigma70_r4"/>
    <property type="match status" value="1"/>
</dbReference>
<dbReference type="Gene3D" id="1.10.10.10">
    <property type="entry name" value="Winged helix-like DNA-binding domain superfamily/Winged helix DNA-binding domain"/>
    <property type="match status" value="1"/>
</dbReference>
<dbReference type="Pfam" id="PF04542">
    <property type="entry name" value="Sigma70_r2"/>
    <property type="match status" value="1"/>
</dbReference>
<dbReference type="Proteomes" id="UP001165079">
    <property type="component" value="Unassembled WGS sequence"/>
</dbReference>
<evidence type="ECO:0000313" key="8">
    <source>
        <dbReference type="EMBL" id="GLZ77371.1"/>
    </source>
</evidence>
<name>A0A9W6SKG8_9ACTN</name>
<dbReference type="InterPro" id="IPR014325">
    <property type="entry name" value="RNA_pol_sigma-E_actinobac"/>
</dbReference>
<dbReference type="PANTHER" id="PTHR43133:SF50">
    <property type="entry name" value="ECF RNA POLYMERASE SIGMA FACTOR SIGM"/>
    <property type="match status" value="1"/>
</dbReference>
<dbReference type="EMBL" id="BSTX01000001">
    <property type="protein sequence ID" value="GLZ77371.1"/>
    <property type="molecule type" value="Genomic_DNA"/>
</dbReference>
<dbReference type="GO" id="GO:0006352">
    <property type="term" value="P:DNA-templated transcription initiation"/>
    <property type="evidence" value="ECO:0007669"/>
    <property type="project" value="InterPro"/>
</dbReference>
<feature type="domain" description="RNA polymerase sigma factor 70 region 4 type 2" evidence="7">
    <location>
        <begin position="125"/>
        <end position="177"/>
    </location>
</feature>
<evidence type="ECO:0000313" key="9">
    <source>
        <dbReference type="Proteomes" id="UP001165079"/>
    </source>
</evidence>
<dbReference type="SUPFAM" id="SSF88946">
    <property type="entry name" value="Sigma2 domain of RNA polymerase sigma factors"/>
    <property type="match status" value="1"/>
</dbReference>
<dbReference type="InterPro" id="IPR013325">
    <property type="entry name" value="RNA_pol_sigma_r2"/>
</dbReference>
<organism evidence="8 9">
    <name type="scientific">Actinorhabdospora filicis</name>
    <dbReference type="NCBI Taxonomy" id="1785913"/>
    <lineage>
        <taxon>Bacteria</taxon>
        <taxon>Bacillati</taxon>
        <taxon>Actinomycetota</taxon>
        <taxon>Actinomycetes</taxon>
        <taxon>Micromonosporales</taxon>
        <taxon>Micromonosporaceae</taxon>
        <taxon>Actinorhabdospora</taxon>
    </lineage>
</organism>
<reference evidence="8" key="1">
    <citation type="submission" date="2023-03" db="EMBL/GenBank/DDBJ databases">
        <title>Actinorhabdospora filicis NBRC 111898.</title>
        <authorList>
            <person name="Ichikawa N."/>
            <person name="Sato H."/>
            <person name="Tonouchi N."/>
        </authorList>
    </citation>
    <scope>NUCLEOTIDE SEQUENCE</scope>
    <source>
        <strain evidence="8">NBRC 111898</strain>
    </source>
</reference>
<dbReference type="GO" id="GO:0016987">
    <property type="term" value="F:sigma factor activity"/>
    <property type="evidence" value="ECO:0007669"/>
    <property type="project" value="UniProtKB-KW"/>
</dbReference>
<gene>
    <name evidence="8" type="ORF">Afil01_21780</name>
</gene>
<evidence type="ECO:0000256" key="3">
    <source>
        <dbReference type="ARBA" id="ARBA00023082"/>
    </source>
</evidence>
<dbReference type="GO" id="GO:0003677">
    <property type="term" value="F:DNA binding"/>
    <property type="evidence" value="ECO:0007669"/>
    <property type="project" value="UniProtKB-KW"/>
</dbReference>
<dbReference type="NCBIfam" id="TIGR02937">
    <property type="entry name" value="sigma70-ECF"/>
    <property type="match status" value="1"/>
</dbReference>
<dbReference type="InterPro" id="IPR013249">
    <property type="entry name" value="RNA_pol_sigma70_r4_t2"/>
</dbReference>
<keyword evidence="5" id="KW-0804">Transcription</keyword>
<dbReference type="PANTHER" id="PTHR43133">
    <property type="entry name" value="RNA POLYMERASE ECF-TYPE SIGMA FACTO"/>
    <property type="match status" value="1"/>
</dbReference>
<evidence type="ECO:0000256" key="4">
    <source>
        <dbReference type="ARBA" id="ARBA00023125"/>
    </source>
</evidence>
<proteinExistence type="inferred from homology"/>
<evidence type="ECO:0000256" key="1">
    <source>
        <dbReference type="ARBA" id="ARBA00010641"/>
    </source>
</evidence>
<evidence type="ECO:0000256" key="5">
    <source>
        <dbReference type="ARBA" id="ARBA00023163"/>
    </source>
</evidence>
<dbReference type="NCBIfam" id="TIGR02983">
    <property type="entry name" value="SigE-fam_strep"/>
    <property type="match status" value="1"/>
</dbReference>
<keyword evidence="3" id="KW-0731">Sigma factor</keyword>
<evidence type="ECO:0000256" key="2">
    <source>
        <dbReference type="ARBA" id="ARBA00023015"/>
    </source>
</evidence>
<dbReference type="InterPro" id="IPR013324">
    <property type="entry name" value="RNA_pol_sigma_r3/r4-like"/>
</dbReference>
<dbReference type="Pfam" id="PF08281">
    <property type="entry name" value="Sigma70_r4_2"/>
    <property type="match status" value="1"/>
</dbReference>
<dbReference type="InterPro" id="IPR014284">
    <property type="entry name" value="RNA_pol_sigma-70_dom"/>
</dbReference>
<keyword evidence="8" id="KW-0240">DNA-directed RNA polymerase</keyword>
<dbReference type="AlphaFoldDB" id="A0A9W6SKG8"/>
<evidence type="ECO:0000259" key="6">
    <source>
        <dbReference type="Pfam" id="PF04542"/>
    </source>
</evidence>
<keyword evidence="4" id="KW-0238">DNA-binding</keyword>
<dbReference type="Gene3D" id="1.10.1740.10">
    <property type="match status" value="1"/>
</dbReference>
<feature type="domain" description="RNA polymerase sigma-70 region 2" evidence="6">
    <location>
        <begin position="34"/>
        <end position="99"/>
    </location>
</feature>
<dbReference type="GO" id="GO:0000428">
    <property type="term" value="C:DNA-directed RNA polymerase complex"/>
    <property type="evidence" value="ECO:0007669"/>
    <property type="project" value="UniProtKB-KW"/>
</dbReference>
<comment type="similarity">
    <text evidence="1">Belongs to the sigma-70 factor family. ECF subfamily.</text>
</comment>
<comment type="caution">
    <text evidence="8">The sequence shown here is derived from an EMBL/GenBank/DDBJ whole genome shotgun (WGS) entry which is preliminary data.</text>
</comment>
<evidence type="ECO:0000259" key="7">
    <source>
        <dbReference type="Pfam" id="PF08281"/>
    </source>
</evidence>
<accession>A0A9W6SKG8</accession>
<dbReference type="InterPro" id="IPR039425">
    <property type="entry name" value="RNA_pol_sigma-70-like"/>
</dbReference>
<dbReference type="SUPFAM" id="SSF88659">
    <property type="entry name" value="Sigma3 and sigma4 domains of RNA polymerase sigma factors"/>
    <property type="match status" value="1"/>
</dbReference>
<sequence length="192" mass="21690">MGWPPKNFPSRPNPHPPSPVYPYVNRYEGFEEFVRARGAALSRTAYLLCGDHSAAEELVQDSLARAAGHWRRIVNTNPEGYVRKIMVNQHTSWWRRVGRRERPYADLTAVMEGGRDDAQVTTERLALVTALAALAPKQRAVIVMRYYEDMSQAEIAEVLGVTTGTVKRNTYDALRKLRALLPTLDLEPEAGR</sequence>
<protein>
    <submittedName>
        <fullName evidence="8">DNA-directed RNA polymerase sigma-70 factor</fullName>
    </submittedName>
</protein>
<dbReference type="InterPro" id="IPR036388">
    <property type="entry name" value="WH-like_DNA-bd_sf"/>
</dbReference>